<protein>
    <submittedName>
        <fullName evidence="1">Uncharacterized protein</fullName>
    </submittedName>
</protein>
<organism evidence="1 2">
    <name type="scientific">Lindgomyces ingoldianus</name>
    <dbReference type="NCBI Taxonomy" id="673940"/>
    <lineage>
        <taxon>Eukaryota</taxon>
        <taxon>Fungi</taxon>
        <taxon>Dikarya</taxon>
        <taxon>Ascomycota</taxon>
        <taxon>Pezizomycotina</taxon>
        <taxon>Dothideomycetes</taxon>
        <taxon>Pleosporomycetidae</taxon>
        <taxon>Pleosporales</taxon>
        <taxon>Lindgomycetaceae</taxon>
        <taxon>Lindgomyces</taxon>
    </lineage>
</organism>
<reference evidence="1" key="1">
    <citation type="journal article" date="2020" name="Stud. Mycol.">
        <title>101 Dothideomycetes genomes: a test case for predicting lifestyles and emergence of pathogens.</title>
        <authorList>
            <person name="Haridas S."/>
            <person name="Albert R."/>
            <person name="Binder M."/>
            <person name="Bloem J."/>
            <person name="Labutti K."/>
            <person name="Salamov A."/>
            <person name="Andreopoulos B."/>
            <person name="Baker S."/>
            <person name="Barry K."/>
            <person name="Bills G."/>
            <person name="Bluhm B."/>
            <person name="Cannon C."/>
            <person name="Castanera R."/>
            <person name="Culley D."/>
            <person name="Daum C."/>
            <person name="Ezra D."/>
            <person name="Gonzalez J."/>
            <person name="Henrissat B."/>
            <person name="Kuo A."/>
            <person name="Liang C."/>
            <person name="Lipzen A."/>
            <person name="Lutzoni F."/>
            <person name="Magnuson J."/>
            <person name="Mondo S."/>
            <person name="Nolan M."/>
            <person name="Ohm R."/>
            <person name="Pangilinan J."/>
            <person name="Park H.-J."/>
            <person name="Ramirez L."/>
            <person name="Alfaro M."/>
            <person name="Sun H."/>
            <person name="Tritt A."/>
            <person name="Yoshinaga Y."/>
            <person name="Zwiers L.-H."/>
            <person name="Turgeon B."/>
            <person name="Goodwin S."/>
            <person name="Spatafora J."/>
            <person name="Crous P."/>
            <person name="Grigoriev I."/>
        </authorList>
    </citation>
    <scope>NUCLEOTIDE SEQUENCE</scope>
    <source>
        <strain evidence="1">ATCC 200398</strain>
    </source>
</reference>
<name>A0ACB6QLJ8_9PLEO</name>
<proteinExistence type="predicted"/>
<gene>
    <name evidence="1" type="ORF">BDR25DRAFT_72239</name>
</gene>
<accession>A0ACB6QLJ8</accession>
<comment type="caution">
    <text evidence="1">The sequence shown here is derived from an EMBL/GenBank/DDBJ whole genome shotgun (WGS) entry which is preliminary data.</text>
</comment>
<dbReference type="Proteomes" id="UP000799755">
    <property type="component" value="Unassembled WGS sequence"/>
</dbReference>
<keyword evidence="2" id="KW-1185">Reference proteome</keyword>
<evidence type="ECO:0000313" key="1">
    <source>
        <dbReference type="EMBL" id="KAF2467002.1"/>
    </source>
</evidence>
<evidence type="ECO:0000313" key="2">
    <source>
        <dbReference type="Proteomes" id="UP000799755"/>
    </source>
</evidence>
<sequence>MGLPMWRAPSPEAKDAIKVDLTAPARSPIRRRSPFAGRRVRPSRSPRSPRLLDSVDPLMNSTSQVLSHPEPAPRPSNVRPHLPPPPVPESRNYSRSGDSAQDMPDVLPNDQALDRYHGERYYRSLYERSSRLQRFGEVSPSSRQLPAFTPNFAPAAASRNFRPGNGLESRERSSFRSRSPYSRVGARSRSPWAETASTTRDNPTTIEDADGDSSDNNAVGFPPLRRMGRRTIADGPLPSSSLRESWSPATTLDGLGDRDRSISPVDDHWDTMLSTVAPDPLAPTVDSSFTSAAASASFSNSGPSSRAGSSNSNSAASSRTHLTVPSRRHSHTEIFIRACDTSEDDTASDTEEEDMELIPGESSTGQQIYRTRHRFLADDPPMRNPSRYSRAVRDRSRDASAYVHNFYSQRTPRESIHQPERPLSGGLDALAEATQNFNDDMQTLDQELRDARAMLERLARREGGIPDEFWASVGLARPAADRIERLQQRERL</sequence>
<dbReference type="EMBL" id="MU003522">
    <property type="protein sequence ID" value="KAF2467002.1"/>
    <property type="molecule type" value="Genomic_DNA"/>
</dbReference>